<dbReference type="AlphaFoldDB" id="A0A450VCC7"/>
<accession>A0A450VCC7</accession>
<reference evidence="1" key="1">
    <citation type="submission" date="2019-02" db="EMBL/GenBank/DDBJ databases">
        <authorList>
            <person name="Gruber-Vodicka R. H."/>
            <person name="Seah K. B. B."/>
        </authorList>
    </citation>
    <scope>NUCLEOTIDE SEQUENCE</scope>
    <source>
        <strain evidence="1">BECK_M6</strain>
    </source>
</reference>
<organism evidence="1">
    <name type="scientific">Candidatus Kentrum sp. LFY</name>
    <dbReference type="NCBI Taxonomy" id="2126342"/>
    <lineage>
        <taxon>Bacteria</taxon>
        <taxon>Pseudomonadati</taxon>
        <taxon>Pseudomonadota</taxon>
        <taxon>Gammaproteobacteria</taxon>
        <taxon>Candidatus Kentrum</taxon>
    </lineage>
</organism>
<gene>
    <name evidence="1" type="ORF">BECKLFY1418A_GA0070994_11961</name>
</gene>
<protein>
    <submittedName>
        <fullName evidence="1">Uncharacterized protein</fullName>
    </submittedName>
</protein>
<dbReference type="EMBL" id="CAADFH010000196">
    <property type="protein sequence ID" value="VFK02411.1"/>
    <property type="molecule type" value="Genomic_DNA"/>
</dbReference>
<name>A0A450VCC7_9GAMM</name>
<sequence>MTAVLHSKGYTGNTVLYMAMESSNSKWKLGFSNGNRDRIVPIDAGNKSRAVFDPAVCLPGGAESVHILFISRSA</sequence>
<evidence type="ECO:0000313" key="1">
    <source>
        <dbReference type="EMBL" id="VFK02411.1"/>
    </source>
</evidence>
<proteinExistence type="predicted"/>